<evidence type="ECO:0000313" key="2">
    <source>
        <dbReference type="Proteomes" id="UP000199072"/>
    </source>
</evidence>
<dbReference type="OrthoDB" id="795394at2"/>
<dbReference type="EMBL" id="FNAI01000006">
    <property type="protein sequence ID" value="SDE40811.1"/>
    <property type="molecule type" value="Genomic_DNA"/>
</dbReference>
<reference evidence="1 2" key="1">
    <citation type="submission" date="2016-10" db="EMBL/GenBank/DDBJ databases">
        <authorList>
            <person name="de Groot N.N."/>
        </authorList>
    </citation>
    <scope>NUCLEOTIDE SEQUENCE [LARGE SCALE GENOMIC DNA]</scope>
    <source>
        <strain evidence="1 2">47C3B</strain>
    </source>
</reference>
<keyword evidence="2" id="KW-1185">Reference proteome</keyword>
<sequence>MDAALKRIAIITILLVGLVVNLAKGQVYNLKSFKGDDIQIKLLLDKGILSIRFLKDTVCFRNVDNLKIMKVLNNNFLMIVYDARAGSGMHMVRTLILSANNNKICQSLNVTSFFKDEFLDFSKPHLTSPIEVEVKTVYNADLSLTGNNNQNYKLNGKVHGERKSVHEPKINYNYNDAASLHFDRNQNIFYNSHESIAQYFTIFDPKTQKEIKQYIKGTFPIAKLGRYKYYYIKNEWYERYDNDLSKYSFVGAPLP</sequence>
<gene>
    <name evidence="1" type="ORF">SAMN05216464_10627</name>
</gene>
<evidence type="ECO:0000313" key="1">
    <source>
        <dbReference type="EMBL" id="SDE40811.1"/>
    </source>
</evidence>
<dbReference type="Proteomes" id="UP000199072">
    <property type="component" value="Unassembled WGS sequence"/>
</dbReference>
<name>A0A1G7CNL4_9SPHI</name>
<protein>
    <submittedName>
        <fullName evidence="1">Uncharacterized protein</fullName>
    </submittedName>
</protein>
<proteinExistence type="predicted"/>
<dbReference type="AlphaFoldDB" id="A0A1G7CNL4"/>
<accession>A0A1G7CNL4</accession>
<dbReference type="RefSeq" id="WP_091149956.1">
    <property type="nucleotide sequence ID" value="NZ_FNAI01000006.1"/>
</dbReference>
<organism evidence="1 2">
    <name type="scientific">Mucilaginibacter pineti</name>
    <dbReference type="NCBI Taxonomy" id="1391627"/>
    <lineage>
        <taxon>Bacteria</taxon>
        <taxon>Pseudomonadati</taxon>
        <taxon>Bacteroidota</taxon>
        <taxon>Sphingobacteriia</taxon>
        <taxon>Sphingobacteriales</taxon>
        <taxon>Sphingobacteriaceae</taxon>
        <taxon>Mucilaginibacter</taxon>
    </lineage>
</organism>